<keyword evidence="4" id="KW-1185">Reference proteome</keyword>
<dbReference type="Proteomes" id="UP001597260">
    <property type="component" value="Unassembled WGS sequence"/>
</dbReference>
<gene>
    <name evidence="3" type="ORF">ACFQ4H_08160</name>
</gene>
<dbReference type="RefSeq" id="WP_377569017.1">
    <property type="nucleotide sequence ID" value="NZ_JBHTMP010000009.1"/>
</dbReference>
<keyword evidence="2" id="KW-1133">Transmembrane helix</keyword>
<evidence type="ECO:0008006" key="5">
    <source>
        <dbReference type="Google" id="ProtNLM"/>
    </source>
</evidence>
<protein>
    <recommendedName>
        <fullName evidence="5">AP2/ERF domain-containing protein</fullName>
    </recommendedName>
</protein>
<evidence type="ECO:0000256" key="2">
    <source>
        <dbReference type="SAM" id="Phobius"/>
    </source>
</evidence>
<proteinExistence type="predicted"/>
<comment type="caution">
    <text evidence="3">The sequence shown here is derived from an EMBL/GenBank/DDBJ whole genome shotgun (WGS) entry which is preliminary data.</text>
</comment>
<feature type="transmembrane region" description="Helical" evidence="2">
    <location>
        <begin position="17"/>
        <end position="40"/>
    </location>
</feature>
<evidence type="ECO:0000313" key="4">
    <source>
        <dbReference type="Proteomes" id="UP001597260"/>
    </source>
</evidence>
<keyword evidence="2" id="KW-0812">Transmembrane</keyword>
<evidence type="ECO:0000313" key="3">
    <source>
        <dbReference type="EMBL" id="MFD1321059.1"/>
    </source>
</evidence>
<organism evidence="3 4">
    <name type="scientific">Micromonospora sonneratiae</name>
    <dbReference type="NCBI Taxonomy" id="1184706"/>
    <lineage>
        <taxon>Bacteria</taxon>
        <taxon>Bacillati</taxon>
        <taxon>Actinomycetota</taxon>
        <taxon>Actinomycetes</taxon>
        <taxon>Micromonosporales</taxon>
        <taxon>Micromonosporaceae</taxon>
        <taxon>Micromonospora</taxon>
    </lineage>
</organism>
<accession>A0ABW3YCQ4</accession>
<keyword evidence="2" id="KW-0472">Membrane</keyword>
<dbReference type="EMBL" id="JBHTMP010000009">
    <property type="protein sequence ID" value="MFD1321059.1"/>
    <property type="molecule type" value="Genomic_DNA"/>
</dbReference>
<feature type="region of interest" description="Disordered" evidence="1">
    <location>
        <begin position="242"/>
        <end position="264"/>
    </location>
</feature>
<name>A0ABW3YCQ4_9ACTN</name>
<evidence type="ECO:0000256" key="1">
    <source>
        <dbReference type="SAM" id="MobiDB-lite"/>
    </source>
</evidence>
<reference evidence="4" key="1">
    <citation type="journal article" date="2019" name="Int. J. Syst. Evol. Microbiol.">
        <title>The Global Catalogue of Microorganisms (GCM) 10K type strain sequencing project: providing services to taxonomists for standard genome sequencing and annotation.</title>
        <authorList>
            <consortium name="The Broad Institute Genomics Platform"/>
            <consortium name="The Broad Institute Genome Sequencing Center for Infectious Disease"/>
            <person name="Wu L."/>
            <person name="Ma J."/>
        </authorList>
    </citation>
    <scope>NUCLEOTIDE SEQUENCE [LARGE SCALE GENOMIC DNA]</scope>
    <source>
        <strain evidence="4">JCM 31037</strain>
    </source>
</reference>
<sequence length="264" mass="29380">MLETAMYNFLLGVPRAALIWLALMFLAVLAIAGLVARPSWNLSVGRLRRRDAALRRQRLTVQAQEADRYAEEVAVAAERAEARARRCREDWLAAQNEAEAAWQAYEKLAALTPRMAAAAAMPVPRTPHTPAEYAARERYLHRAATAAYWRGELSVLELGDVLAHRHGWDPRRHPVEQEVVLHRAARAGLRARYQRATEREQAAWRAAEMATLAAGSLRAEATVAAGQVRQLRHQLAGVGWRPVPVPAPPRQSEAPTQLLPVRVA</sequence>